<keyword evidence="1" id="KW-1133">Transmembrane helix</keyword>
<feature type="transmembrane region" description="Helical" evidence="1">
    <location>
        <begin position="91"/>
        <end position="108"/>
    </location>
</feature>
<proteinExistence type="predicted"/>
<keyword evidence="3" id="KW-1185">Reference proteome</keyword>
<keyword evidence="1" id="KW-0812">Transmembrane</keyword>
<organism evidence="2 3">
    <name type="scientific">Leucobacter iarius</name>
    <dbReference type="NCBI Taxonomy" id="333963"/>
    <lineage>
        <taxon>Bacteria</taxon>
        <taxon>Bacillati</taxon>
        <taxon>Actinomycetota</taxon>
        <taxon>Actinomycetes</taxon>
        <taxon>Micrococcales</taxon>
        <taxon>Microbacteriaceae</taxon>
        <taxon>Leucobacter</taxon>
    </lineage>
</organism>
<sequence length="148" mass="14957">MTRVSKGYERALRGSLGRFLAVGAILLGLIGMHSLPLADPANHGSAPAAAAAASDVLGSSAVAPAPASPADVPVAAPRALLSPQGGEHADLIAACVLALLLTAVLLLASGRRLLARFTAGSTRPHARRRPTWPPALRTSPAVLAISRT</sequence>
<name>A0ABN2LJ89_9MICO</name>
<evidence type="ECO:0000256" key="1">
    <source>
        <dbReference type="SAM" id="Phobius"/>
    </source>
</evidence>
<accession>A0ABN2LJ89</accession>
<evidence type="ECO:0000313" key="2">
    <source>
        <dbReference type="EMBL" id="GAA1790678.1"/>
    </source>
</evidence>
<reference evidence="2 3" key="1">
    <citation type="journal article" date="2019" name="Int. J. Syst. Evol. Microbiol.">
        <title>The Global Catalogue of Microorganisms (GCM) 10K type strain sequencing project: providing services to taxonomists for standard genome sequencing and annotation.</title>
        <authorList>
            <consortium name="The Broad Institute Genomics Platform"/>
            <consortium name="The Broad Institute Genome Sequencing Center for Infectious Disease"/>
            <person name="Wu L."/>
            <person name="Ma J."/>
        </authorList>
    </citation>
    <scope>NUCLEOTIDE SEQUENCE [LARGE SCALE GENOMIC DNA]</scope>
    <source>
        <strain evidence="2 3">JCM 14736</strain>
    </source>
</reference>
<protein>
    <submittedName>
        <fullName evidence="2">Uncharacterized protein</fullName>
    </submittedName>
</protein>
<dbReference type="Proteomes" id="UP001500851">
    <property type="component" value="Unassembled WGS sequence"/>
</dbReference>
<comment type="caution">
    <text evidence="2">The sequence shown here is derived from an EMBL/GenBank/DDBJ whole genome shotgun (WGS) entry which is preliminary data.</text>
</comment>
<dbReference type="EMBL" id="BAAAOB010000002">
    <property type="protein sequence ID" value="GAA1790678.1"/>
    <property type="molecule type" value="Genomic_DNA"/>
</dbReference>
<gene>
    <name evidence="2" type="ORF">GCM10009768_19640</name>
</gene>
<evidence type="ECO:0000313" key="3">
    <source>
        <dbReference type="Proteomes" id="UP001500851"/>
    </source>
</evidence>
<keyword evidence="1" id="KW-0472">Membrane</keyword>
<feature type="transmembrane region" description="Helical" evidence="1">
    <location>
        <begin position="16"/>
        <end position="35"/>
    </location>
</feature>